<dbReference type="eggNOG" id="COG1473">
    <property type="taxonomic scope" value="Bacteria"/>
</dbReference>
<dbReference type="AlphaFoldDB" id="A0A076EKP9"/>
<protein>
    <recommendedName>
        <fullName evidence="1">Peptidase M20 domain-containing protein 2</fullName>
    </recommendedName>
</protein>
<dbReference type="GO" id="GO:0071713">
    <property type="term" value="F:para-aminobenzoyl-glutamate hydrolase activity"/>
    <property type="evidence" value="ECO:0007669"/>
    <property type="project" value="TreeGrafter"/>
</dbReference>
<evidence type="ECO:0000256" key="1">
    <source>
        <dbReference type="PIRNR" id="PIRNR037226"/>
    </source>
</evidence>
<dbReference type="InterPro" id="IPR017144">
    <property type="entry name" value="Xaa-Arg_dipeptidase"/>
</dbReference>
<dbReference type="PANTHER" id="PTHR30575">
    <property type="entry name" value="PEPTIDASE M20"/>
    <property type="match status" value="1"/>
</dbReference>
<feature type="domain" description="Peptidase M20 dimerisation" evidence="2">
    <location>
        <begin position="185"/>
        <end position="277"/>
    </location>
</feature>
<dbReference type="SUPFAM" id="SSF53187">
    <property type="entry name" value="Zn-dependent exopeptidases"/>
    <property type="match status" value="1"/>
</dbReference>
<dbReference type="Proteomes" id="UP000028488">
    <property type="component" value="Chromosome"/>
</dbReference>
<dbReference type="EMBL" id="CP008947">
    <property type="protein sequence ID" value="AII03994.1"/>
    <property type="molecule type" value="Genomic_DNA"/>
</dbReference>
<dbReference type="InterPro" id="IPR002933">
    <property type="entry name" value="Peptidase_M20"/>
</dbReference>
<dbReference type="PIRSF" id="PIRSF037226">
    <property type="entry name" value="Amidohydrolase_ACY1L2_prd"/>
    <property type="match status" value="1"/>
</dbReference>
<dbReference type="InterPro" id="IPR011650">
    <property type="entry name" value="Peptidase_M20_dimer"/>
</dbReference>
<dbReference type="Gene3D" id="3.30.70.360">
    <property type="match status" value="1"/>
</dbReference>
<dbReference type="GO" id="GO:0046657">
    <property type="term" value="P:folic acid catabolic process"/>
    <property type="evidence" value="ECO:0007669"/>
    <property type="project" value="TreeGrafter"/>
</dbReference>
<dbReference type="SUPFAM" id="SSF55031">
    <property type="entry name" value="Bacterial exopeptidase dimerisation domain"/>
    <property type="match status" value="1"/>
</dbReference>
<accession>A0A076EKP9</accession>
<gene>
    <name evidence="3" type="ORF">EP51_04955</name>
</gene>
<dbReference type="RefSeq" id="WP_037237626.1">
    <property type="nucleotide sequence ID" value="NZ_CP008947.1"/>
</dbReference>
<dbReference type="InterPro" id="IPR036264">
    <property type="entry name" value="Bact_exopeptidase_dim_dom"/>
</dbReference>
<dbReference type="Pfam" id="PF07687">
    <property type="entry name" value="M20_dimer"/>
    <property type="match status" value="1"/>
</dbReference>
<dbReference type="InterPro" id="IPR052030">
    <property type="entry name" value="Peptidase_M20/M20A_hydrolases"/>
</dbReference>
<organism evidence="3 4">
    <name type="scientific">Rhodococcus opacus</name>
    <name type="common">Nocardia opaca</name>
    <dbReference type="NCBI Taxonomy" id="37919"/>
    <lineage>
        <taxon>Bacteria</taxon>
        <taxon>Bacillati</taxon>
        <taxon>Actinomycetota</taxon>
        <taxon>Actinomycetes</taxon>
        <taxon>Mycobacteriales</taxon>
        <taxon>Nocardiaceae</taxon>
        <taxon>Rhodococcus</taxon>
    </lineage>
</organism>
<comment type="similarity">
    <text evidence="1">Belongs to the peptidase M20A family.</text>
</comment>
<dbReference type="NCBIfam" id="TIGR01891">
    <property type="entry name" value="amidohydrolases"/>
    <property type="match status" value="1"/>
</dbReference>
<dbReference type="GO" id="GO:0005737">
    <property type="term" value="C:cytoplasm"/>
    <property type="evidence" value="ECO:0007669"/>
    <property type="project" value="TreeGrafter"/>
</dbReference>
<dbReference type="Gene3D" id="3.40.630.10">
    <property type="entry name" value="Zn peptidases"/>
    <property type="match status" value="1"/>
</dbReference>
<dbReference type="PANTHER" id="PTHR30575:SF0">
    <property type="entry name" value="XAA-ARG DIPEPTIDASE"/>
    <property type="match status" value="1"/>
</dbReference>
<name>A0A076EKP9_RHOOP</name>
<proteinExistence type="inferred from homology"/>
<sequence length="413" mass="42833">MTLATSAGDTTDSRTGALKDTAAQVLRNHEDELLGLSHRIHGTPEIAFEEHQAATLVGDALRRAGFDTTVGVYGLDTAVEAIYGSGDLTVAICAEYDALPEVGHACGHNMIAAAGVGAALALAAVADEAGLRVKLLGTPAEEHGGGKIPMLEAGAWDDAALSLMVHGASGTDMPCASLWMQAVDRFEVTFTGRAAHAAGAPEHGINAGAAATIALNAIGLVRQQFRAKTRVNAFVSHGGEVTNIIPARTVVQVEVRAPEIEEWREVKTRVLACFEAGALATGCEWTYTTTEPPYAPMIQNPLLADIWDRNLQATGRELTSASLGGGSSDMGNVSQVVPSIHPTVAVLGSTAIPHNSDFADAAASPAADAAVLDGATALAWTVLDIALDAEVRGELLRLQAERPKGSTRIATWA</sequence>
<evidence type="ECO:0000313" key="3">
    <source>
        <dbReference type="EMBL" id="AII03994.1"/>
    </source>
</evidence>
<dbReference type="Pfam" id="PF01546">
    <property type="entry name" value="Peptidase_M20"/>
    <property type="match status" value="1"/>
</dbReference>
<reference evidence="3 4" key="1">
    <citation type="submission" date="2014-07" db="EMBL/GenBank/DDBJ databases">
        <title>Genome Sequence of Rhodococcus opacus Strain R7, a Biodegrader of Mono- and Polycyclic Aromatic Hydrocarbons.</title>
        <authorList>
            <person name="Di Gennaro P."/>
            <person name="Zampolli J."/>
            <person name="Presti I."/>
            <person name="Cappelletti M."/>
            <person name="D'Ursi P."/>
            <person name="Orro A."/>
            <person name="Mezzelani A."/>
            <person name="Milanesi L."/>
        </authorList>
    </citation>
    <scope>NUCLEOTIDE SEQUENCE [LARGE SCALE GENOMIC DNA]</scope>
    <source>
        <strain evidence="3 4">R7</strain>
    </source>
</reference>
<evidence type="ECO:0000313" key="4">
    <source>
        <dbReference type="Proteomes" id="UP000028488"/>
    </source>
</evidence>
<dbReference type="InterPro" id="IPR017439">
    <property type="entry name" value="Amidohydrolase"/>
</dbReference>
<evidence type="ECO:0000259" key="2">
    <source>
        <dbReference type="Pfam" id="PF07687"/>
    </source>
</evidence>
<dbReference type="FunFam" id="3.30.70.360:FF:000004">
    <property type="entry name" value="Peptidase M20 domain-containing protein 2"/>
    <property type="match status" value="1"/>
</dbReference>
<dbReference type="GO" id="GO:0016805">
    <property type="term" value="F:dipeptidase activity"/>
    <property type="evidence" value="ECO:0007669"/>
    <property type="project" value="InterPro"/>
</dbReference>